<dbReference type="GeneID" id="93591552"/>
<proteinExistence type="predicted"/>
<dbReference type="InterPro" id="IPR046670">
    <property type="entry name" value="DUF6540"/>
</dbReference>
<reference evidence="1 2" key="1">
    <citation type="submission" date="2019-01" db="EMBL/GenBank/DDBJ databases">
        <title>Intercellular communication is required for trap formation in the nematode-trapping fungus Duddingtonia flagrans.</title>
        <authorList>
            <person name="Youssar L."/>
            <person name="Wernet V."/>
            <person name="Hensel N."/>
            <person name="Hildebrandt H.-G."/>
            <person name="Fischer R."/>
        </authorList>
    </citation>
    <scope>NUCLEOTIDE SEQUENCE [LARGE SCALE GENOMIC DNA]</scope>
    <source>
        <strain evidence="1 2">CBS H-5679</strain>
    </source>
</reference>
<sequence>MSNFSNSGYPVYRIENKMSIADPEMPSPRYHNTIFIETWEDSHKSGRTCHVIGDLVTGMVYNTRIDQDPELDTMFFAKHFLGVLKVEDYPDKLDGILKALPLPKKQRSFNPKTMRTEQHKSPGVFYEPGEERPPMVKCTEWTLNQAIPALVEAGILIQTSEPS</sequence>
<comment type="caution">
    <text evidence="1">The sequence shown here is derived from an EMBL/GenBank/DDBJ whole genome shotgun (WGS) entry which is preliminary data.</text>
</comment>
<evidence type="ECO:0000313" key="2">
    <source>
        <dbReference type="Proteomes" id="UP000283090"/>
    </source>
</evidence>
<dbReference type="Proteomes" id="UP000283090">
    <property type="component" value="Unassembled WGS sequence"/>
</dbReference>
<dbReference type="VEuPathDB" id="FungiDB:DFL_009241"/>
<name>A0A436ZR83_ARTFL</name>
<dbReference type="RefSeq" id="XP_067486919.1">
    <property type="nucleotide sequence ID" value="XM_067639097.1"/>
</dbReference>
<dbReference type="AlphaFoldDB" id="A0A436ZR83"/>
<dbReference type="EMBL" id="SAEB01000012">
    <property type="protein sequence ID" value="RVD81375.1"/>
    <property type="molecule type" value="Genomic_DNA"/>
</dbReference>
<dbReference type="Pfam" id="PF20174">
    <property type="entry name" value="DUF6540"/>
    <property type="match status" value="1"/>
</dbReference>
<evidence type="ECO:0000313" key="1">
    <source>
        <dbReference type="EMBL" id="RVD81375.1"/>
    </source>
</evidence>
<gene>
    <name evidence="1" type="ORF">DFL_009241</name>
</gene>
<accession>A0A436ZR83</accession>
<dbReference type="OrthoDB" id="4135672at2759"/>
<organism evidence="1 2">
    <name type="scientific">Arthrobotrys flagrans</name>
    <name type="common">Nematode-trapping fungus</name>
    <name type="synonym">Trichothecium flagrans</name>
    <dbReference type="NCBI Taxonomy" id="97331"/>
    <lineage>
        <taxon>Eukaryota</taxon>
        <taxon>Fungi</taxon>
        <taxon>Dikarya</taxon>
        <taxon>Ascomycota</taxon>
        <taxon>Pezizomycotina</taxon>
        <taxon>Orbiliomycetes</taxon>
        <taxon>Orbiliales</taxon>
        <taxon>Orbiliaceae</taxon>
        <taxon>Arthrobotrys</taxon>
    </lineage>
</organism>
<keyword evidence="2" id="KW-1185">Reference proteome</keyword>
<protein>
    <submittedName>
        <fullName evidence="1">Uncharacterized protein</fullName>
    </submittedName>
</protein>
<dbReference type="STRING" id="97331.A0A436ZR83"/>